<feature type="transmembrane region" description="Helical" evidence="2">
    <location>
        <begin position="88"/>
        <end position="111"/>
    </location>
</feature>
<dbReference type="Proteomes" id="UP000031516">
    <property type="component" value="Unassembled WGS sequence"/>
</dbReference>
<dbReference type="PANTHER" id="PTHR28013">
    <property type="entry name" value="PROTEIN DCV1-RELATED"/>
    <property type="match status" value="1"/>
</dbReference>
<evidence type="ECO:0000256" key="1">
    <source>
        <dbReference type="SAM" id="MobiDB-lite"/>
    </source>
</evidence>
<feature type="compositionally biased region" description="Low complexity" evidence="1">
    <location>
        <begin position="494"/>
        <end position="514"/>
    </location>
</feature>
<feature type="compositionally biased region" description="Polar residues" evidence="1">
    <location>
        <begin position="425"/>
        <end position="434"/>
    </location>
</feature>
<evidence type="ECO:0000313" key="4">
    <source>
        <dbReference type="Proteomes" id="UP000031516"/>
    </source>
</evidence>
<proteinExistence type="predicted"/>
<protein>
    <submittedName>
        <fullName evidence="3">WGS project CCBQ000000000 data, contig 00107</fullName>
    </submittedName>
</protein>
<keyword evidence="2" id="KW-1133">Transmembrane helix</keyword>
<dbReference type="InterPro" id="IPR051380">
    <property type="entry name" value="pH-response_reg_palI/RIM9"/>
</dbReference>
<accession>A0A0A8L1H7</accession>
<reference evidence="3 4" key="1">
    <citation type="submission" date="2014-03" db="EMBL/GenBank/DDBJ databases">
        <title>The genome of Kluyveromyces dobzhanskii.</title>
        <authorList>
            <person name="Nystedt B."/>
            <person name="Astrom S."/>
        </authorList>
    </citation>
    <scope>NUCLEOTIDE SEQUENCE [LARGE SCALE GENOMIC DNA]</scope>
    <source>
        <strain evidence="3 4">CBS 2104</strain>
    </source>
</reference>
<dbReference type="OrthoDB" id="2354757at2759"/>
<feature type="transmembrane region" description="Helical" evidence="2">
    <location>
        <begin position="156"/>
        <end position="178"/>
    </location>
</feature>
<gene>
    <name evidence="3" type="ORF">KLDO_g317</name>
</gene>
<feature type="transmembrane region" description="Helical" evidence="2">
    <location>
        <begin position="123"/>
        <end position="150"/>
    </location>
</feature>
<dbReference type="PROSITE" id="PS51257">
    <property type="entry name" value="PROKAR_LIPOPROTEIN"/>
    <property type="match status" value="1"/>
</dbReference>
<evidence type="ECO:0000313" key="3">
    <source>
        <dbReference type="EMBL" id="CDO91987.1"/>
    </source>
</evidence>
<dbReference type="PANTHER" id="PTHR28013:SF8">
    <property type="entry name" value="AEL027WP"/>
    <property type="match status" value="1"/>
</dbReference>
<dbReference type="AlphaFoldDB" id="A0A0A8L1H7"/>
<keyword evidence="4" id="KW-1185">Reference proteome</keyword>
<feature type="compositionally biased region" description="Acidic residues" evidence="1">
    <location>
        <begin position="411"/>
        <end position="424"/>
    </location>
</feature>
<dbReference type="Pfam" id="PF06687">
    <property type="entry name" value="SUR7"/>
    <property type="match status" value="1"/>
</dbReference>
<feature type="compositionally biased region" description="Polar residues" evidence="1">
    <location>
        <begin position="539"/>
        <end position="557"/>
    </location>
</feature>
<comment type="caution">
    <text evidence="3">The sequence shown here is derived from an EMBL/GenBank/DDBJ whole genome shotgun (WGS) entry which is preliminary data.</text>
</comment>
<feature type="compositionally biased region" description="Polar residues" evidence="1">
    <location>
        <begin position="351"/>
        <end position="375"/>
    </location>
</feature>
<evidence type="ECO:0000256" key="2">
    <source>
        <dbReference type="SAM" id="Phobius"/>
    </source>
</evidence>
<sequence length="587" mass="63599">MAKKFTFGFATLLVFLQCVALAFLILACVSAPVFDTVRLASFDGVYYGVFGYCQDSGASCSSAQANYHPETLDDDDSNWKMNNSAREALANILIVTPVAAGLTFIALITSFMCQFRFFDSSTFWFIMNFLFSILAFLSSALVCIVVMLLFFPHVTWYAYVLIVSAVFNLVCLPICFFARSQTASNRSNNGLDEDEDGDRSSSSIRDKFYQEEFNQTDLTNFDAPSMPDYYKGSKIVQSNTLNSNTVTDSDVPSSYVNSTGVPVPPQGPDVYQRNNNNNDASYLHNAVPKQPYSAINNNGTSLSMNSASKAMSSGRITASLTERSNSFAPSSVYNEQVTGVAAGVAGGVAGSQQPRGNNASSQAPAQGDLTQPAKTQQDVLQDIINGALSEDEEEFLKQNTVDPSERPAMETFDEDYDGLNDDDSQFTSVSQRGINPNYYHGRAGVQYAPPSQGPLQSNLQGQVQGQGVGPSGLNPAQQSTGGQYYPPPSNQGVPQQGYYYAPPMQQQQQQRPPYSAGPSASDFLLQSNPEFALGGRPSSYGNNQRTAGLNSAPTSSLHYKPAYKKRLPRKANLPPASISRDGPYGGF</sequence>
<dbReference type="GO" id="GO:0035838">
    <property type="term" value="C:growing cell tip"/>
    <property type="evidence" value="ECO:0007669"/>
    <property type="project" value="TreeGrafter"/>
</dbReference>
<name>A0A0A8L1H7_9SACH</name>
<feature type="region of interest" description="Disordered" evidence="1">
    <location>
        <begin position="346"/>
        <end position="375"/>
    </location>
</feature>
<feature type="region of interest" description="Disordered" evidence="1">
    <location>
        <begin position="388"/>
        <end position="587"/>
    </location>
</feature>
<dbReference type="InterPro" id="IPR009571">
    <property type="entry name" value="SUR7/Rim9-like_fungi"/>
</dbReference>
<keyword evidence="2" id="KW-0812">Transmembrane</keyword>
<keyword evidence="2" id="KW-0472">Membrane</keyword>
<organism evidence="3 4">
    <name type="scientific">Kluyveromyces dobzhanskii CBS 2104</name>
    <dbReference type="NCBI Taxonomy" id="1427455"/>
    <lineage>
        <taxon>Eukaryota</taxon>
        <taxon>Fungi</taxon>
        <taxon>Dikarya</taxon>
        <taxon>Ascomycota</taxon>
        <taxon>Saccharomycotina</taxon>
        <taxon>Saccharomycetes</taxon>
        <taxon>Saccharomycetales</taxon>
        <taxon>Saccharomycetaceae</taxon>
        <taxon>Kluyveromyces</taxon>
    </lineage>
</organism>
<dbReference type="GO" id="GO:0032153">
    <property type="term" value="C:cell division site"/>
    <property type="evidence" value="ECO:0007669"/>
    <property type="project" value="TreeGrafter"/>
</dbReference>
<dbReference type="EMBL" id="CCBQ010000004">
    <property type="protein sequence ID" value="CDO91987.1"/>
    <property type="molecule type" value="Genomic_DNA"/>
</dbReference>
<dbReference type="GO" id="GO:0005886">
    <property type="term" value="C:plasma membrane"/>
    <property type="evidence" value="ECO:0007669"/>
    <property type="project" value="InterPro"/>
</dbReference>